<evidence type="ECO:0000256" key="9">
    <source>
        <dbReference type="ARBA" id="ARBA00022833"/>
    </source>
</evidence>
<dbReference type="InterPro" id="IPR002318">
    <property type="entry name" value="Ala-tRNA-lgiase_IIc"/>
</dbReference>
<dbReference type="InterPro" id="IPR012947">
    <property type="entry name" value="tRNA_SAD"/>
</dbReference>
<dbReference type="InterPro" id="IPR023033">
    <property type="entry name" value="Ala_tRNA_ligase_euk/bac"/>
</dbReference>
<gene>
    <name evidence="16" type="ORF">METZ01_LOCUS4185</name>
</gene>
<keyword evidence="7" id="KW-0479">Metal-binding</keyword>
<keyword evidence="6" id="KW-0436">Ligase</keyword>
<dbReference type="GO" id="GO:0005524">
    <property type="term" value="F:ATP binding"/>
    <property type="evidence" value="ECO:0007669"/>
    <property type="project" value="UniProtKB-KW"/>
</dbReference>
<evidence type="ECO:0000256" key="6">
    <source>
        <dbReference type="ARBA" id="ARBA00022598"/>
    </source>
</evidence>
<comment type="cofactor">
    <cofactor evidence="1">
        <name>Zn(2+)</name>
        <dbReference type="ChEBI" id="CHEBI:29105"/>
    </cofactor>
</comment>
<dbReference type="GO" id="GO:0006419">
    <property type="term" value="P:alanyl-tRNA aminoacylation"/>
    <property type="evidence" value="ECO:0007669"/>
    <property type="project" value="InterPro"/>
</dbReference>
<evidence type="ECO:0000259" key="15">
    <source>
        <dbReference type="PROSITE" id="PS50860"/>
    </source>
</evidence>
<proteinExistence type="inferred from homology"/>
<dbReference type="PANTHER" id="PTHR11777">
    <property type="entry name" value="ALANYL-TRNA SYNTHETASE"/>
    <property type="match status" value="1"/>
</dbReference>
<organism evidence="16">
    <name type="scientific">marine metagenome</name>
    <dbReference type="NCBI Taxonomy" id="408172"/>
    <lineage>
        <taxon>unclassified sequences</taxon>
        <taxon>metagenomes</taxon>
        <taxon>ecological metagenomes</taxon>
    </lineage>
</organism>
<dbReference type="GO" id="GO:0004813">
    <property type="term" value="F:alanine-tRNA ligase activity"/>
    <property type="evidence" value="ECO:0007669"/>
    <property type="project" value="UniProtKB-EC"/>
</dbReference>
<dbReference type="InterPro" id="IPR018163">
    <property type="entry name" value="Thr/Ala-tRNA-synth_IIc_edit"/>
</dbReference>
<feature type="coiled-coil region" evidence="14">
    <location>
        <begin position="709"/>
        <end position="736"/>
    </location>
</feature>
<dbReference type="Pfam" id="PF02272">
    <property type="entry name" value="DHHA1"/>
    <property type="match status" value="1"/>
</dbReference>
<dbReference type="Gene3D" id="3.30.980.10">
    <property type="entry name" value="Threonyl-trna Synthetase, Chain A, domain 2"/>
    <property type="match status" value="1"/>
</dbReference>
<dbReference type="FunFam" id="3.10.310.40:FF:000001">
    <property type="entry name" value="Alanine--tRNA ligase"/>
    <property type="match status" value="1"/>
</dbReference>
<evidence type="ECO:0000256" key="14">
    <source>
        <dbReference type="SAM" id="Coils"/>
    </source>
</evidence>
<evidence type="ECO:0000313" key="16">
    <source>
        <dbReference type="EMBL" id="SUZ51331.1"/>
    </source>
</evidence>
<dbReference type="InterPro" id="IPR050058">
    <property type="entry name" value="Ala-tRNA_ligase"/>
</dbReference>
<evidence type="ECO:0000256" key="7">
    <source>
        <dbReference type="ARBA" id="ARBA00022723"/>
    </source>
</evidence>
<dbReference type="InterPro" id="IPR045864">
    <property type="entry name" value="aa-tRNA-synth_II/BPL/LPL"/>
</dbReference>
<evidence type="ECO:0000256" key="5">
    <source>
        <dbReference type="ARBA" id="ARBA00022555"/>
    </source>
</evidence>
<evidence type="ECO:0000256" key="1">
    <source>
        <dbReference type="ARBA" id="ARBA00001947"/>
    </source>
</evidence>
<protein>
    <recommendedName>
        <fullName evidence="4">Alanine--tRNA ligase</fullName>
        <ecNumber evidence="3">6.1.1.7</ecNumber>
    </recommendedName>
</protein>
<dbReference type="NCBIfam" id="TIGR00344">
    <property type="entry name" value="alaS"/>
    <property type="match status" value="1"/>
</dbReference>
<dbReference type="Gene3D" id="3.10.310.40">
    <property type="match status" value="1"/>
</dbReference>
<dbReference type="InterPro" id="IPR018164">
    <property type="entry name" value="Ala-tRNA-synth_IIc_N"/>
</dbReference>
<dbReference type="Pfam" id="PF01411">
    <property type="entry name" value="tRNA-synt_2c"/>
    <property type="match status" value="1"/>
</dbReference>
<keyword evidence="11" id="KW-0694">RNA-binding</keyword>
<dbReference type="HAMAP" id="MF_00036_B">
    <property type="entry name" value="Ala_tRNA_synth_B"/>
    <property type="match status" value="1"/>
</dbReference>
<dbReference type="Gene3D" id="2.40.30.130">
    <property type="match status" value="1"/>
</dbReference>
<evidence type="ECO:0000256" key="8">
    <source>
        <dbReference type="ARBA" id="ARBA00022741"/>
    </source>
</evidence>
<dbReference type="FunFam" id="3.30.980.10:FF:000004">
    <property type="entry name" value="Alanine--tRNA ligase, cytoplasmic"/>
    <property type="match status" value="1"/>
</dbReference>
<sequence>MDAKQVRADFIKFFQDKDHRFIRSSSVLPLDDPTLLFTNAGMNQFKPIFMGTDKPEYPRAVNTQKCIRVSGKHNDLEEVGADLYHHTFFEMLGNWSFGDYYKKEAITWSWELFTELWGLDKSRLWATVYEDDDEAHDLWLQETDIAAERVLRFGKEHNFWEMGDTGPCGPCSEIHYYVGNVIEDQGPSGVNNTDEYWELWNLVFIQYDRQGDGSLIDLPEKHVDTGAGLERIVTVLQNKSSNYDTDLFQPIIKGIEKITGSKYSKDKVSHHVIADHVRMLSFAIADGAMPANEGRGYVLRRILRRAARFGRLLGKEDPFLYQLVDCVIEIMGDSFPELIDKKSHIEKVIKAEESSFSITLERGLLHFEKYMETHAGDTIPGEEAFKLYDTYGFPLDLTQLMARERGLNVDEEGFHVNMNKQRDRAKASGKFKQVIHDLNWVSLTENGNSSFLGYEATESTSKVFKYAVTEEHTILVLDQTPFYAEAGGQIGDTGSILIGNNNVTVLDTQMDGTEIYHYCAGSFDFNLLSDVVKCQVDIERRQKIKKNHTATHLLHAALKNILGEHVHQAGSLVHPDYLRFDMTHSEKISADEVVEIEKIVNEEIQKNIDLDVSIKDFDVARSEGAEALFGEKYGDKVRMITIGEFSKELCGGTHVDRTGDIGLFKIIDESSLAAGIRRLVAVTGSKAVSYVQNHANIVHNLQAVLGTKADDISSRVEQLINQKKELEKKLKRKKQTTTAFNPKTILEKGTMVADHNVVTAIVSANSTEELKEMGDVLLNALPSGIGVLGTDAGDKPFAVIVVTNDLIKQGIKAGYLAKIIGNEMDGGGGGKPHLATAGGKNSKSFKTAMKKSINLIKAELKKVKK</sequence>
<dbReference type="SUPFAM" id="SSF50447">
    <property type="entry name" value="Translation proteins"/>
    <property type="match status" value="1"/>
</dbReference>
<evidence type="ECO:0000256" key="11">
    <source>
        <dbReference type="ARBA" id="ARBA00022884"/>
    </source>
</evidence>
<dbReference type="Gene3D" id="3.30.930.10">
    <property type="entry name" value="Bira Bifunctional Protein, Domain 2"/>
    <property type="match status" value="1"/>
</dbReference>
<dbReference type="PROSITE" id="PS50860">
    <property type="entry name" value="AA_TRNA_LIGASE_II_ALA"/>
    <property type="match status" value="1"/>
</dbReference>
<dbReference type="EC" id="6.1.1.7" evidence="3"/>
<dbReference type="SUPFAM" id="SSF55681">
    <property type="entry name" value="Class II aaRS and biotin synthetases"/>
    <property type="match status" value="1"/>
</dbReference>
<feature type="domain" description="Alanyl-transfer RNA synthetases family profile" evidence="15">
    <location>
        <begin position="1"/>
        <end position="693"/>
    </location>
</feature>
<keyword evidence="9" id="KW-0862">Zinc</keyword>
<dbReference type="InterPro" id="IPR003156">
    <property type="entry name" value="DHHA1_dom"/>
</dbReference>
<dbReference type="GO" id="GO:0000049">
    <property type="term" value="F:tRNA binding"/>
    <property type="evidence" value="ECO:0007669"/>
    <property type="project" value="UniProtKB-KW"/>
</dbReference>
<dbReference type="SUPFAM" id="SSF55186">
    <property type="entry name" value="ThrRS/AlaRS common domain"/>
    <property type="match status" value="1"/>
</dbReference>
<dbReference type="SUPFAM" id="SSF101353">
    <property type="entry name" value="Putative anticodon-binding domain of alanyl-tRNA synthetase (AlaRS)"/>
    <property type="match status" value="1"/>
</dbReference>
<keyword evidence="10" id="KW-0067">ATP-binding</keyword>
<keyword evidence="8" id="KW-0547">Nucleotide-binding</keyword>
<dbReference type="SMART" id="SM00863">
    <property type="entry name" value="tRNA_SAD"/>
    <property type="match status" value="1"/>
</dbReference>
<evidence type="ECO:0000256" key="4">
    <source>
        <dbReference type="ARBA" id="ARBA00017959"/>
    </source>
</evidence>
<keyword evidence="12" id="KW-0648">Protein biosynthesis</keyword>
<dbReference type="InterPro" id="IPR018165">
    <property type="entry name" value="Ala-tRNA-synth_IIc_core"/>
</dbReference>
<dbReference type="PRINTS" id="PR00980">
    <property type="entry name" value="TRNASYNTHALA"/>
</dbReference>
<dbReference type="GO" id="GO:0002161">
    <property type="term" value="F:aminoacyl-tRNA deacylase activity"/>
    <property type="evidence" value="ECO:0007669"/>
    <property type="project" value="TreeGrafter"/>
</dbReference>
<evidence type="ECO:0000256" key="12">
    <source>
        <dbReference type="ARBA" id="ARBA00022917"/>
    </source>
</evidence>
<reference evidence="16" key="1">
    <citation type="submission" date="2018-05" db="EMBL/GenBank/DDBJ databases">
        <authorList>
            <person name="Lanie J.A."/>
            <person name="Ng W.-L."/>
            <person name="Kazmierczak K.M."/>
            <person name="Andrzejewski T.M."/>
            <person name="Davidsen T.M."/>
            <person name="Wayne K.J."/>
            <person name="Tettelin H."/>
            <person name="Glass J.I."/>
            <person name="Rusch D."/>
            <person name="Podicherti R."/>
            <person name="Tsui H.-C.T."/>
            <person name="Winkler M.E."/>
        </authorList>
    </citation>
    <scope>NUCLEOTIDE SEQUENCE</scope>
</reference>
<evidence type="ECO:0000256" key="3">
    <source>
        <dbReference type="ARBA" id="ARBA00013168"/>
    </source>
</evidence>
<dbReference type="InterPro" id="IPR018162">
    <property type="entry name" value="Ala-tRNA-ligase_IIc_anticod-bd"/>
</dbReference>
<name>A0A381N9N6_9ZZZZ</name>
<dbReference type="GO" id="GO:0046872">
    <property type="term" value="F:metal ion binding"/>
    <property type="evidence" value="ECO:0007669"/>
    <property type="project" value="UniProtKB-KW"/>
</dbReference>
<dbReference type="GO" id="GO:0005737">
    <property type="term" value="C:cytoplasm"/>
    <property type="evidence" value="ECO:0007669"/>
    <property type="project" value="InterPro"/>
</dbReference>
<dbReference type="EMBL" id="UINC01000219">
    <property type="protein sequence ID" value="SUZ51331.1"/>
    <property type="molecule type" value="Genomic_DNA"/>
</dbReference>
<dbReference type="Gene3D" id="6.10.250.550">
    <property type="match status" value="1"/>
</dbReference>
<keyword evidence="5" id="KW-0820">tRNA-binding</keyword>
<dbReference type="FunFam" id="3.30.930.10:FF:000004">
    <property type="entry name" value="Alanine--tRNA ligase"/>
    <property type="match status" value="1"/>
</dbReference>
<keyword evidence="13" id="KW-0030">Aminoacyl-tRNA synthetase</keyword>
<evidence type="ECO:0000256" key="13">
    <source>
        <dbReference type="ARBA" id="ARBA00023146"/>
    </source>
</evidence>
<accession>A0A381N9N6</accession>
<comment type="similarity">
    <text evidence="2">Belongs to the class-II aminoacyl-tRNA synthetase family.</text>
</comment>
<dbReference type="Gene3D" id="3.30.54.20">
    <property type="match status" value="1"/>
</dbReference>
<dbReference type="CDD" id="cd00673">
    <property type="entry name" value="AlaRS_core"/>
    <property type="match status" value="1"/>
</dbReference>
<dbReference type="PANTHER" id="PTHR11777:SF9">
    <property type="entry name" value="ALANINE--TRNA LIGASE, CYTOPLASMIC"/>
    <property type="match status" value="1"/>
</dbReference>
<dbReference type="InterPro" id="IPR009000">
    <property type="entry name" value="Transl_B-barrel_sf"/>
</dbReference>
<dbReference type="FunFam" id="3.30.54.20:FF:000001">
    <property type="entry name" value="Alanine--tRNA ligase"/>
    <property type="match status" value="1"/>
</dbReference>
<evidence type="ECO:0000256" key="2">
    <source>
        <dbReference type="ARBA" id="ARBA00008226"/>
    </source>
</evidence>
<dbReference type="Pfam" id="PF07973">
    <property type="entry name" value="tRNA_SAD"/>
    <property type="match status" value="1"/>
</dbReference>
<evidence type="ECO:0000256" key="10">
    <source>
        <dbReference type="ARBA" id="ARBA00022840"/>
    </source>
</evidence>
<dbReference type="AlphaFoldDB" id="A0A381N9N6"/>
<keyword evidence="14" id="KW-0175">Coiled coil</keyword>